<organism evidence="2 3">
    <name type="scientific">Malassezia equina</name>
    <dbReference type="NCBI Taxonomy" id="1381935"/>
    <lineage>
        <taxon>Eukaryota</taxon>
        <taxon>Fungi</taxon>
        <taxon>Dikarya</taxon>
        <taxon>Basidiomycota</taxon>
        <taxon>Ustilaginomycotina</taxon>
        <taxon>Malasseziomycetes</taxon>
        <taxon>Malasseziales</taxon>
        <taxon>Malasseziaceae</taxon>
        <taxon>Malassezia</taxon>
    </lineage>
</organism>
<sequence>MNEENIDDDALLSGLPSWKDSFQPVKRPSEKLVTEKGFEQAQTKPQPKVSKSRITNILSAYNVPEEA</sequence>
<proteinExistence type="predicted"/>
<feature type="region of interest" description="Disordered" evidence="1">
    <location>
        <begin position="1"/>
        <end position="51"/>
    </location>
</feature>
<feature type="compositionally biased region" description="Basic and acidic residues" evidence="1">
    <location>
        <begin position="27"/>
        <end position="38"/>
    </location>
</feature>
<accession>A0AAF0IYS8</accession>
<name>A0AAF0IYS8_9BASI</name>
<protein>
    <submittedName>
        <fullName evidence="2">Uncharacterized protein</fullName>
    </submittedName>
</protein>
<gene>
    <name evidence="2" type="ORF">MEQU1_001284</name>
</gene>
<evidence type="ECO:0000313" key="3">
    <source>
        <dbReference type="Proteomes" id="UP001214415"/>
    </source>
</evidence>
<evidence type="ECO:0000256" key="1">
    <source>
        <dbReference type="SAM" id="MobiDB-lite"/>
    </source>
</evidence>
<feature type="compositionally biased region" description="Acidic residues" evidence="1">
    <location>
        <begin position="1"/>
        <end position="10"/>
    </location>
</feature>
<dbReference type="Proteomes" id="UP001214415">
    <property type="component" value="Chromosome 2"/>
</dbReference>
<dbReference type="EMBL" id="CP119901">
    <property type="protein sequence ID" value="WFD22612.1"/>
    <property type="molecule type" value="Genomic_DNA"/>
</dbReference>
<dbReference type="AlphaFoldDB" id="A0AAF0IYS8"/>
<keyword evidence="3" id="KW-1185">Reference proteome</keyword>
<evidence type="ECO:0000313" key="2">
    <source>
        <dbReference type="EMBL" id="WFD22612.1"/>
    </source>
</evidence>
<reference evidence="2" key="1">
    <citation type="submission" date="2023-03" db="EMBL/GenBank/DDBJ databases">
        <title>Mating type loci evolution in Malassezia.</title>
        <authorList>
            <person name="Coelho M.A."/>
        </authorList>
    </citation>
    <scope>NUCLEOTIDE SEQUENCE</scope>
    <source>
        <strain evidence="2">CBS 12830</strain>
    </source>
</reference>